<reference evidence="2" key="2">
    <citation type="submission" date="2025-05" db="UniProtKB">
        <authorList>
            <consortium name="EnsemblMetazoa"/>
        </authorList>
    </citation>
    <scope>IDENTIFICATION</scope>
</reference>
<dbReference type="Pfam" id="PF12762">
    <property type="entry name" value="DDE_Tnp_IS1595"/>
    <property type="match status" value="1"/>
</dbReference>
<name>A0A6P7FG62_DIAVI</name>
<dbReference type="PANTHER" id="PTHR47163">
    <property type="entry name" value="DDE_TNP_IS1595 DOMAIN-CONTAINING PROTEIN"/>
    <property type="match status" value="1"/>
</dbReference>
<proteinExistence type="predicted"/>
<dbReference type="AlphaFoldDB" id="A0A6P7FG62"/>
<dbReference type="SMART" id="SM01126">
    <property type="entry name" value="DDE_Tnp_IS1595"/>
    <property type="match status" value="1"/>
</dbReference>
<evidence type="ECO:0000259" key="1">
    <source>
        <dbReference type="SMART" id="SM01126"/>
    </source>
</evidence>
<dbReference type="RefSeq" id="XP_028133902.1">
    <property type="nucleotide sequence ID" value="XM_028278101.1"/>
</dbReference>
<sequence>MATFIVDSKLSCDQMREEFWNMQMLAVPFKNVYDGLVWCASRNLINNSVLCDMCNRAKTFIRRTGVVDQYCWKCKECSATTSVRDGSFFARSSLSIYQIIILMYGFANDFPQKLIRREVSLGNCTKTATRWCLNCRQVCTRYFEQHPVELGGFDEQGEPLVVELDESSFLPRKNLRGADKKEEWVFGGLERKTGKLFLTPVQERKEETLLPLISGTILPGTVIVTNGLEAYRNIGRFGGGVYEHQIILKQNNFRNSDDNTVHTKNMEKLWLRAKKRLSTQWLNSTDLFPSYLQEFMWREQVKHKDPFVEFLICVSEQYLVS</sequence>
<evidence type="ECO:0000313" key="2">
    <source>
        <dbReference type="EnsemblMetazoa" id="XP_028133902.1"/>
    </source>
</evidence>
<dbReference type="InParanoid" id="A0A6P7FG62"/>
<protein>
    <submittedName>
        <fullName evidence="4">Uncharacterized protein LOC114329089</fullName>
    </submittedName>
</protein>
<evidence type="ECO:0000313" key="4">
    <source>
        <dbReference type="RefSeq" id="XP_028133902.1"/>
    </source>
</evidence>
<dbReference type="Proteomes" id="UP001652700">
    <property type="component" value="Unplaced"/>
</dbReference>
<dbReference type="InterPro" id="IPR053164">
    <property type="entry name" value="IS1016-like_transposase"/>
</dbReference>
<accession>A0A6P7FG62</accession>
<gene>
    <name evidence="4" type="primary">LOC114329089</name>
</gene>
<feature type="domain" description="ISXO2-like transposase" evidence="1">
    <location>
        <begin position="154"/>
        <end position="300"/>
    </location>
</feature>
<keyword evidence="3" id="KW-1185">Reference proteome</keyword>
<organism evidence="4">
    <name type="scientific">Diabrotica virgifera virgifera</name>
    <name type="common">western corn rootworm</name>
    <dbReference type="NCBI Taxonomy" id="50390"/>
    <lineage>
        <taxon>Eukaryota</taxon>
        <taxon>Metazoa</taxon>
        <taxon>Ecdysozoa</taxon>
        <taxon>Arthropoda</taxon>
        <taxon>Hexapoda</taxon>
        <taxon>Insecta</taxon>
        <taxon>Pterygota</taxon>
        <taxon>Neoptera</taxon>
        <taxon>Endopterygota</taxon>
        <taxon>Coleoptera</taxon>
        <taxon>Polyphaga</taxon>
        <taxon>Cucujiformia</taxon>
        <taxon>Chrysomeloidea</taxon>
        <taxon>Chrysomelidae</taxon>
        <taxon>Galerucinae</taxon>
        <taxon>Diabroticina</taxon>
        <taxon>Diabroticites</taxon>
        <taxon>Diabrotica</taxon>
    </lineage>
</organism>
<dbReference type="GeneID" id="114329089"/>
<dbReference type="EnsemblMetazoa" id="XM_028278101.2">
    <property type="protein sequence ID" value="XP_028133902.1"/>
    <property type="gene ID" value="LOC114329089"/>
</dbReference>
<dbReference type="PANTHER" id="PTHR47163:SF2">
    <property type="entry name" value="SI:DKEY-17M8.2"/>
    <property type="match status" value="1"/>
</dbReference>
<evidence type="ECO:0000313" key="3">
    <source>
        <dbReference type="Proteomes" id="UP001652700"/>
    </source>
</evidence>
<dbReference type="InterPro" id="IPR024445">
    <property type="entry name" value="Tnp_ISXO2-like"/>
</dbReference>
<dbReference type="KEGG" id="dvv:114329089"/>
<reference evidence="4" key="1">
    <citation type="submission" date="2025-04" db="UniProtKB">
        <authorList>
            <consortium name="RefSeq"/>
        </authorList>
    </citation>
    <scope>IDENTIFICATION</scope>
    <source>
        <tissue evidence="4">Whole insect</tissue>
    </source>
</reference>
<dbReference type="OrthoDB" id="424490at2759"/>